<dbReference type="AlphaFoldDB" id="A0A644YAD8"/>
<sequence length="146" mass="16494">MKIRVEHGEYEENELILRCKELDEECLSVLALLRERGAKLAASKDGETHMLSPNDICYAETVDGKTFLYTPDVVLETGHSLAALQDKYEEAGFIRIGKSQLVNLCHAAKLRSLPNSRIELTLKNGERLIASRHYIQNLKEKLGLLE</sequence>
<dbReference type="PANTHER" id="PTHR37299">
    <property type="entry name" value="TRANSCRIPTIONAL REGULATOR-RELATED"/>
    <property type="match status" value="1"/>
</dbReference>
<reference evidence="2" key="1">
    <citation type="submission" date="2019-08" db="EMBL/GenBank/DDBJ databases">
        <authorList>
            <person name="Kucharzyk K."/>
            <person name="Murdoch R.W."/>
            <person name="Higgins S."/>
            <person name="Loffler F."/>
        </authorList>
    </citation>
    <scope>NUCLEOTIDE SEQUENCE</scope>
</reference>
<feature type="domain" description="HTH LytTR-type" evidence="1">
    <location>
        <begin position="40"/>
        <end position="144"/>
    </location>
</feature>
<protein>
    <recommendedName>
        <fullName evidence="1">HTH LytTR-type domain-containing protein</fullName>
    </recommendedName>
</protein>
<dbReference type="GO" id="GO:0003677">
    <property type="term" value="F:DNA binding"/>
    <property type="evidence" value="ECO:0007669"/>
    <property type="project" value="InterPro"/>
</dbReference>
<dbReference type="InterPro" id="IPR046947">
    <property type="entry name" value="LytR-like"/>
</dbReference>
<name>A0A644YAD8_9ZZZZ</name>
<comment type="caution">
    <text evidence="2">The sequence shown here is derived from an EMBL/GenBank/DDBJ whole genome shotgun (WGS) entry which is preliminary data.</text>
</comment>
<dbReference type="EMBL" id="VSSQ01004360">
    <property type="protein sequence ID" value="MPM24861.1"/>
    <property type="molecule type" value="Genomic_DNA"/>
</dbReference>
<dbReference type="PANTHER" id="PTHR37299:SF1">
    <property type="entry name" value="STAGE 0 SPORULATION PROTEIN A HOMOLOG"/>
    <property type="match status" value="1"/>
</dbReference>
<dbReference type="SMART" id="SM00850">
    <property type="entry name" value="LytTR"/>
    <property type="match status" value="1"/>
</dbReference>
<accession>A0A644YAD8</accession>
<dbReference type="Gene3D" id="2.40.50.1020">
    <property type="entry name" value="LytTr DNA-binding domain"/>
    <property type="match status" value="1"/>
</dbReference>
<dbReference type="Pfam" id="PF04397">
    <property type="entry name" value="LytTR"/>
    <property type="match status" value="1"/>
</dbReference>
<evidence type="ECO:0000313" key="2">
    <source>
        <dbReference type="EMBL" id="MPM24861.1"/>
    </source>
</evidence>
<dbReference type="PROSITE" id="PS50930">
    <property type="entry name" value="HTH_LYTTR"/>
    <property type="match status" value="1"/>
</dbReference>
<proteinExistence type="predicted"/>
<dbReference type="InterPro" id="IPR007492">
    <property type="entry name" value="LytTR_DNA-bd_dom"/>
</dbReference>
<gene>
    <name evidence="2" type="ORF">SDC9_71349</name>
</gene>
<dbReference type="GO" id="GO:0000156">
    <property type="term" value="F:phosphorelay response regulator activity"/>
    <property type="evidence" value="ECO:0007669"/>
    <property type="project" value="InterPro"/>
</dbReference>
<organism evidence="2">
    <name type="scientific">bioreactor metagenome</name>
    <dbReference type="NCBI Taxonomy" id="1076179"/>
    <lineage>
        <taxon>unclassified sequences</taxon>
        <taxon>metagenomes</taxon>
        <taxon>ecological metagenomes</taxon>
    </lineage>
</organism>
<evidence type="ECO:0000259" key="1">
    <source>
        <dbReference type="PROSITE" id="PS50930"/>
    </source>
</evidence>